<accession>A0A4Y2ACE7</accession>
<gene>
    <name evidence="1" type="ORF">AVEN_12617_1</name>
</gene>
<evidence type="ECO:0000313" key="2">
    <source>
        <dbReference type="Proteomes" id="UP000499080"/>
    </source>
</evidence>
<dbReference type="EMBL" id="BGPR01000011">
    <property type="protein sequence ID" value="GBL76945.1"/>
    <property type="molecule type" value="Genomic_DNA"/>
</dbReference>
<dbReference type="Pfam" id="PF05380">
    <property type="entry name" value="Peptidase_A17"/>
    <property type="match status" value="1"/>
</dbReference>
<sequence>MKIFLQTLWLEKLSFDDPLPKPIAVKWNHLVSLLKAIELIKIPHWIIVDNPQKLVLHCFSDSSQATYGVVIYLQCVMPNDTLTSKLVASKSRVSPLKTVSIPRLELCCCLLAA</sequence>
<dbReference type="OrthoDB" id="6436866at2759"/>
<proteinExistence type="predicted"/>
<dbReference type="AlphaFoldDB" id="A0A4Y2ACE7"/>
<organism evidence="1 2">
    <name type="scientific">Araneus ventricosus</name>
    <name type="common">Orbweaver spider</name>
    <name type="synonym">Epeira ventricosa</name>
    <dbReference type="NCBI Taxonomy" id="182803"/>
    <lineage>
        <taxon>Eukaryota</taxon>
        <taxon>Metazoa</taxon>
        <taxon>Ecdysozoa</taxon>
        <taxon>Arthropoda</taxon>
        <taxon>Chelicerata</taxon>
        <taxon>Arachnida</taxon>
        <taxon>Araneae</taxon>
        <taxon>Araneomorphae</taxon>
        <taxon>Entelegynae</taxon>
        <taxon>Araneoidea</taxon>
        <taxon>Araneidae</taxon>
        <taxon>Araneus</taxon>
    </lineage>
</organism>
<evidence type="ECO:0008006" key="3">
    <source>
        <dbReference type="Google" id="ProtNLM"/>
    </source>
</evidence>
<keyword evidence="2" id="KW-1185">Reference proteome</keyword>
<evidence type="ECO:0000313" key="1">
    <source>
        <dbReference type="EMBL" id="GBL76945.1"/>
    </source>
</evidence>
<dbReference type="PANTHER" id="PTHR47331:SF5">
    <property type="entry name" value="RIBONUCLEASE H"/>
    <property type="match status" value="1"/>
</dbReference>
<name>A0A4Y2ACE7_ARAVE</name>
<protein>
    <recommendedName>
        <fullName evidence="3">Reverse transcriptase/retrotransposon-derived protein RNase H-like domain-containing protein</fullName>
    </recommendedName>
</protein>
<dbReference type="Proteomes" id="UP000499080">
    <property type="component" value="Unassembled WGS sequence"/>
</dbReference>
<comment type="caution">
    <text evidence="1">The sequence shown here is derived from an EMBL/GenBank/DDBJ whole genome shotgun (WGS) entry which is preliminary data.</text>
</comment>
<dbReference type="PANTHER" id="PTHR47331">
    <property type="entry name" value="PHD-TYPE DOMAIN-CONTAINING PROTEIN"/>
    <property type="match status" value="1"/>
</dbReference>
<dbReference type="InterPro" id="IPR008042">
    <property type="entry name" value="Retrotrans_Pao"/>
</dbReference>
<reference evidence="1 2" key="1">
    <citation type="journal article" date="2019" name="Sci. Rep.">
        <title>Orb-weaving spider Araneus ventricosus genome elucidates the spidroin gene catalogue.</title>
        <authorList>
            <person name="Kono N."/>
            <person name="Nakamura H."/>
            <person name="Ohtoshi R."/>
            <person name="Moran D.A.P."/>
            <person name="Shinohara A."/>
            <person name="Yoshida Y."/>
            <person name="Fujiwara M."/>
            <person name="Mori M."/>
            <person name="Tomita M."/>
            <person name="Arakawa K."/>
        </authorList>
    </citation>
    <scope>NUCLEOTIDE SEQUENCE [LARGE SCALE GENOMIC DNA]</scope>
</reference>